<protein>
    <submittedName>
        <fullName evidence="2">Uncharacterized protein</fullName>
    </submittedName>
</protein>
<evidence type="ECO:0000313" key="3">
    <source>
        <dbReference type="Proteomes" id="UP000030746"/>
    </source>
</evidence>
<dbReference type="Proteomes" id="UP000030746">
    <property type="component" value="Unassembled WGS sequence"/>
</dbReference>
<dbReference type="AlphaFoldDB" id="V4CF34"/>
<evidence type="ECO:0000256" key="1">
    <source>
        <dbReference type="SAM" id="MobiDB-lite"/>
    </source>
</evidence>
<feature type="region of interest" description="Disordered" evidence="1">
    <location>
        <begin position="1"/>
        <end position="24"/>
    </location>
</feature>
<organism evidence="2 3">
    <name type="scientific">Lottia gigantea</name>
    <name type="common">Giant owl limpet</name>
    <dbReference type="NCBI Taxonomy" id="225164"/>
    <lineage>
        <taxon>Eukaryota</taxon>
        <taxon>Metazoa</taxon>
        <taxon>Spiralia</taxon>
        <taxon>Lophotrochozoa</taxon>
        <taxon>Mollusca</taxon>
        <taxon>Gastropoda</taxon>
        <taxon>Patellogastropoda</taxon>
        <taxon>Lottioidea</taxon>
        <taxon>Lottiidae</taxon>
        <taxon>Lottia</taxon>
    </lineage>
</organism>
<reference evidence="2 3" key="1">
    <citation type="journal article" date="2013" name="Nature">
        <title>Insights into bilaterian evolution from three spiralian genomes.</title>
        <authorList>
            <person name="Simakov O."/>
            <person name="Marletaz F."/>
            <person name="Cho S.J."/>
            <person name="Edsinger-Gonzales E."/>
            <person name="Havlak P."/>
            <person name="Hellsten U."/>
            <person name="Kuo D.H."/>
            <person name="Larsson T."/>
            <person name="Lv J."/>
            <person name="Arendt D."/>
            <person name="Savage R."/>
            <person name="Osoegawa K."/>
            <person name="de Jong P."/>
            <person name="Grimwood J."/>
            <person name="Chapman J.A."/>
            <person name="Shapiro H."/>
            <person name="Aerts A."/>
            <person name="Otillar R.P."/>
            <person name="Terry A.Y."/>
            <person name="Boore J.L."/>
            <person name="Grigoriev I.V."/>
            <person name="Lindberg D.R."/>
            <person name="Seaver E.C."/>
            <person name="Weisblat D.A."/>
            <person name="Putnam N.H."/>
            <person name="Rokhsar D.S."/>
        </authorList>
    </citation>
    <scope>NUCLEOTIDE SEQUENCE [LARGE SCALE GENOMIC DNA]</scope>
</reference>
<dbReference type="OMA" id="IRRHVNE"/>
<accession>V4CF34</accession>
<dbReference type="EMBL" id="KB200701">
    <property type="protein sequence ID" value="ESP00610.1"/>
    <property type="molecule type" value="Genomic_DNA"/>
</dbReference>
<keyword evidence="3" id="KW-1185">Reference proteome</keyword>
<proteinExistence type="predicted"/>
<evidence type="ECO:0000313" key="2">
    <source>
        <dbReference type="EMBL" id="ESP00610.1"/>
    </source>
</evidence>
<sequence length="353" mass="40483">MKFLSDTYQTSVRPDRTVSSPTRPSVMVNNFLSDSPDQVYRSKSVLFTRSSVEGFSLASTDLKQKDTDSDLIPSPRSDVSKISKLPQDELDDTENRKITRSMSVNSDMDDNVSIKTSWQVFANHIKNIDVATDYVTSVQKPNFKSSDIFQKVMVDLYGNPEYGQKIGYTQLRGKVGNISAMTSRMMARRRAKKDEALSQEEAELELLLHPPPSKRTLDNAKRGWVIIRRYVQEQITQKKCNDSNLKWTMLNQTLRAMSNTERTRMDLYQRYGLLPKLNKDGRFVRENSMLSERARVFLKQKESDTEMVNSQSKVKNRAKSSFLPRCLPNNSHGLRQSSLYSRQRATSLGHKPT</sequence>
<gene>
    <name evidence="2" type="ORF">LOTGIDRAFT_157892</name>
</gene>
<dbReference type="RefSeq" id="XP_009048729.1">
    <property type="nucleotide sequence ID" value="XM_009050481.1"/>
</dbReference>
<feature type="region of interest" description="Disordered" evidence="1">
    <location>
        <begin position="322"/>
        <end position="353"/>
    </location>
</feature>
<dbReference type="KEGG" id="lgi:LOTGIDRAFT_157892"/>
<feature type="compositionally biased region" description="Polar residues" evidence="1">
    <location>
        <begin position="328"/>
        <end position="346"/>
    </location>
</feature>
<dbReference type="OrthoDB" id="6081011at2759"/>
<dbReference type="HOGENOM" id="CLU_785925_0_0_1"/>
<dbReference type="GeneID" id="20237544"/>
<dbReference type="CTD" id="20237544"/>
<name>V4CF34_LOTGI</name>
<feature type="region of interest" description="Disordered" evidence="1">
    <location>
        <begin position="65"/>
        <end position="87"/>
    </location>
</feature>